<feature type="transmembrane region" description="Helical" evidence="1">
    <location>
        <begin position="96"/>
        <end position="114"/>
    </location>
</feature>
<keyword evidence="1" id="KW-0472">Membrane</keyword>
<reference evidence="2" key="1">
    <citation type="submission" date="2020-08" db="EMBL/GenBank/DDBJ databases">
        <title>Multicomponent nature underlies the extraordinary mechanical properties of spider dragline silk.</title>
        <authorList>
            <person name="Kono N."/>
            <person name="Nakamura H."/>
            <person name="Mori M."/>
            <person name="Yoshida Y."/>
            <person name="Ohtoshi R."/>
            <person name="Malay A.D."/>
            <person name="Moran D.A.P."/>
            <person name="Tomita M."/>
            <person name="Numata K."/>
            <person name="Arakawa K."/>
        </authorList>
    </citation>
    <scope>NUCLEOTIDE SEQUENCE</scope>
</reference>
<name>A0A8X6TSF6_NEPPI</name>
<keyword evidence="3" id="KW-1185">Reference proteome</keyword>
<protein>
    <submittedName>
        <fullName evidence="2">Uncharacterized protein</fullName>
    </submittedName>
</protein>
<comment type="caution">
    <text evidence="2">The sequence shown here is derived from an EMBL/GenBank/DDBJ whole genome shotgun (WGS) entry which is preliminary data.</text>
</comment>
<dbReference type="Proteomes" id="UP000887013">
    <property type="component" value="Unassembled WGS sequence"/>
</dbReference>
<accession>A0A8X6TSF6</accession>
<proteinExistence type="predicted"/>
<dbReference type="EMBL" id="BMAW01110294">
    <property type="protein sequence ID" value="GFT42494.1"/>
    <property type="molecule type" value="Genomic_DNA"/>
</dbReference>
<dbReference type="AlphaFoldDB" id="A0A8X6TSF6"/>
<evidence type="ECO:0000313" key="3">
    <source>
        <dbReference type="Proteomes" id="UP000887013"/>
    </source>
</evidence>
<keyword evidence="1" id="KW-0812">Transmembrane</keyword>
<evidence type="ECO:0000313" key="2">
    <source>
        <dbReference type="EMBL" id="GFT42494.1"/>
    </source>
</evidence>
<organism evidence="2 3">
    <name type="scientific">Nephila pilipes</name>
    <name type="common">Giant wood spider</name>
    <name type="synonym">Nephila maculata</name>
    <dbReference type="NCBI Taxonomy" id="299642"/>
    <lineage>
        <taxon>Eukaryota</taxon>
        <taxon>Metazoa</taxon>
        <taxon>Ecdysozoa</taxon>
        <taxon>Arthropoda</taxon>
        <taxon>Chelicerata</taxon>
        <taxon>Arachnida</taxon>
        <taxon>Araneae</taxon>
        <taxon>Araneomorphae</taxon>
        <taxon>Entelegynae</taxon>
        <taxon>Araneoidea</taxon>
        <taxon>Nephilidae</taxon>
        <taxon>Nephila</taxon>
    </lineage>
</organism>
<sequence length="166" mass="19701">MNSADENIRMRAFPELLSCIVYRSYILDAPLTSLSKPVSQYSERIHYIVKNYGMEIFFLFNQEFSEFSREISDETVPDFLDKIVKEFQTEMTVYEFMWLLIVISCYTAIIKTLRDSVGKFNGTRYVFDSLRRYLNVTDLKWTDVDEATKQIEDDIKSYNQKRNAKN</sequence>
<keyword evidence="1" id="KW-1133">Transmembrane helix</keyword>
<gene>
    <name evidence="2" type="ORF">NPIL_2781</name>
</gene>
<evidence type="ECO:0000256" key="1">
    <source>
        <dbReference type="SAM" id="Phobius"/>
    </source>
</evidence>